<dbReference type="PROSITE" id="PS51782">
    <property type="entry name" value="LYSM"/>
    <property type="match status" value="1"/>
</dbReference>
<feature type="domain" description="LysM" evidence="1">
    <location>
        <begin position="47"/>
        <end position="96"/>
    </location>
</feature>
<dbReference type="InterPro" id="IPR036779">
    <property type="entry name" value="LysM_dom_sf"/>
</dbReference>
<keyword evidence="3" id="KW-1185">Reference proteome</keyword>
<comment type="caution">
    <text evidence="2">The sequence shown here is derived from an EMBL/GenBank/DDBJ whole genome shotgun (WGS) entry which is preliminary data.</text>
</comment>
<dbReference type="InterPro" id="IPR052196">
    <property type="entry name" value="Bact_Kbp"/>
</dbReference>
<dbReference type="SUPFAM" id="SSF54106">
    <property type="entry name" value="LysM domain"/>
    <property type="match status" value="1"/>
</dbReference>
<dbReference type="EMBL" id="JBHSMM010000001">
    <property type="protein sequence ID" value="MFC5438692.1"/>
    <property type="molecule type" value="Genomic_DNA"/>
</dbReference>
<evidence type="ECO:0000259" key="1">
    <source>
        <dbReference type="PROSITE" id="PS51782"/>
    </source>
</evidence>
<evidence type="ECO:0000313" key="2">
    <source>
        <dbReference type="EMBL" id="MFC5438692.1"/>
    </source>
</evidence>
<dbReference type="InterPro" id="IPR018392">
    <property type="entry name" value="LysM"/>
</dbReference>
<sequence length="100" mass="10722">MGNQDNKPGLFDSRRVVREQAAKMPPAAKADFSGVSSQISATVDETGAYMVAAGDSLSSIARAVYGDANAWERIFAANRDQLTDPDEIKPGQMLNIPPRP</sequence>
<dbReference type="PANTHER" id="PTHR34700">
    <property type="entry name" value="POTASSIUM BINDING PROTEIN KBP"/>
    <property type="match status" value="1"/>
</dbReference>
<dbReference type="Proteomes" id="UP001596018">
    <property type="component" value="Unassembled WGS sequence"/>
</dbReference>
<protein>
    <submittedName>
        <fullName evidence="2">LysM peptidoglycan-binding domain-containing protein</fullName>
    </submittedName>
</protein>
<proteinExistence type="predicted"/>
<reference evidence="3" key="1">
    <citation type="journal article" date="2019" name="Int. J. Syst. Evol. Microbiol.">
        <title>The Global Catalogue of Microorganisms (GCM) 10K type strain sequencing project: providing services to taxonomists for standard genome sequencing and annotation.</title>
        <authorList>
            <consortium name="The Broad Institute Genomics Platform"/>
            <consortium name="The Broad Institute Genome Sequencing Center for Infectious Disease"/>
            <person name="Wu L."/>
            <person name="Ma J."/>
        </authorList>
    </citation>
    <scope>NUCLEOTIDE SEQUENCE [LARGE SCALE GENOMIC DNA]</scope>
    <source>
        <strain evidence="3">KACC 12822</strain>
    </source>
</reference>
<dbReference type="Gene3D" id="3.10.350.10">
    <property type="entry name" value="LysM domain"/>
    <property type="match status" value="1"/>
</dbReference>
<dbReference type="SMART" id="SM00257">
    <property type="entry name" value="LysM"/>
    <property type="match status" value="1"/>
</dbReference>
<organism evidence="2 3">
    <name type="scientific">Rhodanobacter ginsenosidimutans</name>
    <dbReference type="NCBI Taxonomy" id="490571"/>
    <lineage>
        <taxon>Bacteria</taxon>
        <taxon>Pseudomonadati</taxon>
        <taxon>Pseudomonadota</taxon>
        <taxon>Gammaproteobacteria</taxon>
        <taxon>Lysobacterales</taxon>
        <taxon>Rhodanobacteraceae</taxon>
        <taxon>Rhodanobacter</taxon>
    </lineage>
</organism>
<dbReference type="RefSeq" id="WP_377337897.1">
    <property type="nucleotide sequence ID" value="NZ_JALBWS010000015.1"/>
</dbReference>
<name>A0ABW0JRG6_9GAMM</name>
<gene>
    <name evidence="2" type="ORF">ACFPK0_01550</name>
</gene>
<dbReference type="CDD" id="cd00118">
    <property type="entry name" value="LysM"/>
    <property type="match status" value="1"/>
</dbReference>
<dbReference type="PANTHER" id="PTHR34700:SF4">
    <property type="entry name" value="PHAGE-LIKE ELEMENT PBSX PROTEIN XKDP"/>
    <property type="match status" value="1"/>
</dbReference>
<accession>A0ABW0JRG6</accession>
<dbReference type="Pfam" id="PF01476">
    <property type="entry name" value="LysM"/>
    <property type="match status" value="1"/>
</dbReference>
<evidence type="ECO:0000313" key="3">
    <source>
        <dbReference type="Proteomes" id="UP001596018"/>
    </source>
</evidence>